<accession>A0ABN7PP15</accession>
<evidence type="ECO:0000313" key="1">
    <source>
        <dbReference type="EMBL" id="CAG2069433.1"/>
    </source>
</evidence>
<dbReference type="EMBL" id="CAJPIN010139555">
    <property type="protein sequence ID" value="CAG2069433.1"/>
    <property type="molecule type" value="Genomic_DNA"/>
</dbReference>
<dbReference type="Proteomes" id="UP001153148">
    <property type="component" value="Unassembled WGS sequence"/>
</dbReference>
<reference evidence="1" key="1">
    <citation type="submission" date="2021-03" db="EMBL/GenBank/DDBJ databases">
        <authorList>
            <person name="Tran Van P."/>
        </authorList>
    </citation>
    <scope>NUCLEOTIDE SEQUENCE</scope>
</reference>
<comment type="caution">
    <text evidence="1">The sequence shown here is derived from an EMBL/GenBank/DDBJ whole genome shotgun (WGS) entry which is preliminary data.</text>
</comment>
<evidence type="ECO:0008006" key="3">
    <source>
        <dbReference type="Google" id="ProtNLM"/>
    </source>
</evidence>
<evidence type="ECO:0000313" key="2">
    <source>
        <dbReference type="Proteomes" id="UP001153148"/>
    </source>
</evidence>
<name>A0ABN7PP15_TIMPD</name>
<organism evidence="1 2">
    <name type="scientific">Timema podura</name>
    <name type="common">Walking stick</name>
    <dbReference type="NCBI Taxonomy" id="61482"/>
    <lineage>
        <taxon>Eukaryota</taxon>
        <taxon>Metazoa</taxon>
        <taxon>Ecdysozoa</taxon>
        <taxon>Arthropoda</taxon>
        <taxon>Hexapoda</taxon>
        <taxon>Insecta</taxon>
        <taxon>Pterygota</taxon>
        <taxon>Neoptera</taxon>
        <taxon>Polyneoptera</taxon>
        <taxon>Phasmatodea</taxon>
        <taxon>Timematodea</taxon>
        <taxon>Timematoidea</taxon>
        <taxon>Timematidae</taxon>
        <taxon>Timema</taxon>
    </lineage>
</organism>
<sequence length="108" mass="11830">MSTTHSDLASGRFSCAMGNSTMDRQWEALGKILEENGPKKTVAQWKTVWRDLKSKVRDHLADVNRANRATGNTTYAPPLAEIEKKKVLAIIGTASAIGVSSMQERGLE</sequence>
<keyword evidence="2" id="KW-1185">Reference proteome</keyword>
<proteinExistence type="predicted"/>
<feature type="non-terminal residue" evidence="1">
    <location>
        <position position="108"/>
    </location>
</feature>
<protein>
    <recommendedName>
        <fullName evidence="3">Regulatory protein zeste</fullName>
    </recommendedName>
</protein>
<gene>
    <name evidence="1" type="ORF">TPAB3V08_LOCUS16375</name>
</gene>